<evidence type="ECO:0000313" key="7">
    <source>
        <dbReference type="EMBL" id="MBB6693334.1"/>
    </source>
</evidence>
<evidence type="ECO:0000256" key="1">
    <source>
        <dbReference type="ARBA" id="ARBA00010641"/>
    </source>
</evidence>
<dbReference type="GO" id="GO:0016987">
    <property type="term" value="F:sigma factor activity"/>
    <property type="evidence" value="ECO:0007669"/>
    <property type="project" value="UniProtKB-KW"/>
</dbReference>
<dbReference type="InterPro" id="IPR007627">
    <property type="entry name" value="RNA_pol_sigma70_r2"/>
</dbReference>
<dbReference type="Proteomes" id="UP000553776">
    <property type="component" value="Unassembled WGS sequence"/>
</dbReference>
<keyword evidence="2" id="KW-0805">Transcription regulation</keyword>
<evidence type="ECO:0000256" key="4">
    <source>
        <dbReference type="ARBA" id="ARBA00023163"/>
    </source>
</evidence>
<dbReference type="PANTHER" id="PTHR43133">
    <property type="entry name" value="RNA POLYMERASE ECF-TYPE SIGMA FACTO"/>
    <property type="match status" value="1"/>
</dbReference>
<name>A0A841U5N1_9BACL</name>
<dbReference type="EMBL" id="JACJVR010000070">
    <property type="protein sequence ID" value="MBB6693334.1"/>
    <property type="molecule type" value="Genomic_DNA"/>
</dbReference>
<sequence length="182" mass="20789">MLSPSEPSPERGIGDSGERGLSAWMDRYGDAVLRTALFRLKDRQKAEDVYQEVFLRVYRSEVSLQDIANPKAWILKVTLNACRDAERRPWWRQAPLLGRHSRETTESVERTAVLAETNRELWRAVSALAEPFRMCVLLYYYHELSTREIGDVLGVSEGTVRSRLHRARQLLKATLEGGGDDA</sequence>
<comment type="similarity">
    <text evidence="1">Belongs to the sigma-70 factor family. ECF subfamily.</text>
</comment>
<protein>
    <submittedName>
        <fullName evidence="7">Sigma-70 family RNA polymerase sigma factor</fullName>
    </submittedName>
</protein>
<dbReference type="RefSeq" id="WP_185137313.1">
    <property type="nucleotide sequence ID" value="NZ_JACJVR010000070.1"/>
</dbReference>
<reference evidence="7 8" key="1">
    <citation type="submission" date="2020-08" db="EMBL/GenBank/DDBJ databases">
        <title>Cohnella phylogeny.</title>
        <authorList>
            <person name="Dunlap C."/>
        </authorList>
    </citation>
    <scope>NUCLEOTIDE SEQUENCE [LARGE SCALE GENOMIC DNA]</scope>
    <source>
        <strain evidence="7 8">DSM 25239</strain>
    </source>
</reference>
<dbReference type="InterPro" id="IPR039425">
    <property type="entry name" value="RNA_pol_sigma-70-like"/>
</dbReference>
<feature type="domain" description="RNA polymerase sigma-70 region 2" evidence="5">
    <location>
        <begin position="26"/>
        <end position="91"/>
    </location>
</feature>
<gene>
    <name evidence="7" type="ORF">H7B90_18165</name>
</gene>
<evidence type="ECO:0000259" key="6">
    <source>
        <dbReference type="Pfam" id="PF08281"/>
    </source>
</evidence>
<accession>A0A841U5N1</accession>
<dbReference type="Gene3D" id="1.10.10.10">
    <property type="entry name" value="Winged helix-like DNA-binding domain superfamily/Winged helix DNA-binding domain"/>
    <property type="match status" value="1"/>
</dbReference>
<dbReference type="PANTHER" id="PTHR43133:SF51">
    <property type="entry name" value="RNA POLYMERASE SIGMA FACTOR"/>
    <property type="match status" value="1"/>
</dbReference>
<evidence type="ECO:0000256" key="2">
    <source>
        <dbReference type="ARBA" id="ARBA00023015"/>
    </source>
</evidence>
<dbReference type="InterPro" id="IPR014284">
    <property type="entry name" value="RNA_pol_sigma-70_dom"/>
</dbReference>
<keyword evidence="8" id="KW-1185">Reference proteome</keyword>
<evidence type="ECO:0000256" key="3">
    <source>
        <dbReference type="ARBA" id="ARBA00023082"/>
    </source>
</evidence>
<comment type="caution">
    <text evidence="7">The sequence shown here is derived from an EMBL/GenBank/DDBJ whole genome shotgun (WGS) entry which is preliminary data.</text>
</comment>
<dbReference type="Gene3D" id="1.10.1740.10">
    <property type="match status" value="1"/>
</dbReference>
<proteinExistence type="inferred from homology"/>
<dbReference type="GO" id="GO:0006352">
    <property type="term" value="P:DNA-templated transcription initiation"/>
    <property type="evidence" value="ECO:0007669"/>
    <property type="project" value="InterPro"/>
</dbReference>
<dbReference type="CDD" id="cd06171">
    <property type="entry name" value="Sigma70_r4"/>
    <property type="match status" value="1"/>
</dbReference>
<dbReference type="InterPro" id="IPR013324">
    <property type="entry name" value="RNA_pol_sigma_r3/r4-like"/>
</dbReference>
<dbReference type="InterPro" id="IPR036388">
    <property type="entry name" value="WH-like_DNA-bd_sf"/>
</dbReference>
<dbReference type="Pfam" id="PF08281">
    <property type="entry name" value="Sigma70_r4_2"/>
    <property type="match status" value="1"/>
</dbReference>
<dbReference type="Pfam" id="PF04542">
    <property type="entry name" value="Sigma70_r2"/>
    <property type="match status" value="1"/>
</dbReference>
<evidence type="ECO:0000259" key="5">
    <source>
        <dbReference type="Pfam" id="PF04542"/>
    </source>
</evidence>
<dbReference type="GO" id="GO:0003677">
    <property type="term" value="F:DNA binding"/>
    <property type="evidence" value="ECO:0007669"/>
    <property type="project" value="InterPro"/>
</dbReference>
<dbReference type="SUPFAM" id="SSF88659">
    <property type="entry name" value="Sigma3 and sigma4 domains of RNA polymerase sigma factors"/>
    <property type="match status" value="1"/>
</dbReference>
<dbReference type="InterPro" id="IPR013249">
    <property type="entry name" value="RNA_pol_sigma70_r4_t2"/>
</dbReference>
<feature type="domain" description="RNA polymerase sigma factor 70 region 4 type 2" evidence="6">
    <location>
        <begin position="119"/>
        <end position="171"/>
    </location>
</feature>
<dbReference type="SUPFAM" id="SSF88946">
    <property type="entry name" value="Sigma2 domain of RNA polymerase sigma factors"/>
    <property type="match status" value="1"/>
</dbReference>
<organism evidence="7 8">
    <name type="scientific">Cohnella xylanilytica</name>
    <dbReference type="NCBI Taxonomy" id="557555"/>
    <lineage>
        <taxon>Bacteria</taxon>
        <taxon>Bacillati</taxon>
        <taxon>Bacillota</taxon>
        <taxon>Bacilli</taxon>
        <taxon>Bacillales</taxon>
        <taxon>Paenibacillaceae</taxon>
        <taxon>Cohnella</taxon>
    </lineage>
</organism>
<keyword evidence="4" id="KW-0804">Transcription</keyword>
<evidence type="ECO:0000313" key="8">
    <source>
        <dbReference type="Proteomes" id="UP000553776"/>
    </source>
</evidence>
<dbReference type="InterPro" id="IPR013325">
    <property type="entry name" value="RNA_pol_sigma_r2"/>
</dbReference>
<dbReference type="NCBIfam" id="TIGR02937">
    <property type="entry name" value="sigma70-ECF"/>
    <property type="match status" value="1"/>
</dbReference>
<dbReference type="AlphaFoldDB" id="A0A841U5N1"/>
<keyword evidence="3" id="KW-0731">Sigma factor</keyword>